<reference evidence="1" key="1">
    <citation type="submission" date="2017-04" db="EMBL/GenBank/DDBJ databases">
        <title>Unexpected and diverse lifestyles within the genus Limnohabitans.</title>
        <authorList>
            <person name="Kasalicky V."/>
            <person name="Mehrshad M."/>
            <person name="Andrei S.-A."/>
            <person name="Salcher M."/>
            <person name="Kratochvilova H."/>
            <person name="Simek K."/>
            <person name="Ghai R."/>
        </authorList>
    </citation>
    <scope>NUCLEOTIDE SEQUENCE [LARGE SCALE GENOMIC DNA]</scope>
    <source>
        <strain evidence="1">II-D5</strain>
    </source>
</reference>
<sequence length="197" mass="21768">MRTKVVHSWLSHCASALADIGTQYQYRSTPFAPYSCASSGLVMSVMCARCIYRSRSLWATVMASASTLFQETAMNSAQTQTLPAQGILTLRKPSALQLRVLSGCVWLTESRDPTDHFLQAGDSFCLHTERVVIEAQEDSLIVWTPTANTPFARARRPDAPAKWRAHVPGLAATWRKLGTAPLFGLFQRPFKGYDGSL</sequence>
<evidence type="ECO:0008006" key="3">
    <source>
        <dbReference type="Google" id="ProtNLM"/>
    </source>
</evidence>
<dbReference type="OrthoDB" id="8912701at2"/>
<protein>
    <recommendedName>
        <fullName evidence="3">DUF2917 domain-containing protein</fullName>
    </recommendedName>
</protein>
<proteinExistence type="predicted"/>
<dbReference type="EMBL" id="LFYT02000012">
    <property type="protein sequence ID" value="PVE42684.1"/>
    <property type="molecule type" value="Genomic_DNA"/>
</dbReference>
<dbReference type="Pfam" id="PF11142">
    <property type="entry name" value="DUF2917"/>
    <property type="match status" value="1"/>
</dbReference>
<dbReference type="AlphaFoldDB" id="A0A2T7UDF3"/>
<name>A0A2T7UDF3_9BURK</name>
<evidence type="ECO:0000313" key="2">
    <source>
        <dbReference type="Proteomes" id="UP000037507"/>
    </source>
</evidence>
<comment type="caution">
    <text evidence="1">The sequence shown here is derived from an EMBL/GenBank/DDBJ whole genome shotgun (WGS) entry which is preliminary data.</text>
</comment>
<accession>A0A2T7UDF3</accession>
<dbReference type="Proteomes" id="UP000037507">
    <property type="component" value="Unassembled WGS sequence"/>
</dbReference>
<organism evidence="1 2">
    <name type="scientific">Limnohabitans planktonicus II-D5</name>
    <dbReference type="NCBI Taxonomy" id="1293045"/>
    <lineage>
        <taxon>Bacteria</taxon>
        <taxon>Pseudomonadati</taxon>
        <taxon>Pseudomonadota</taxon>
        <taxon>Betaproteobacteria</taxon>
        <taxon>Burkholderiales</taxon>
        <taxon>Comamonadaceae</taxon>
        <taxon>Limnohabitans</taxon>
    </lineage>
</organism>
<evidence type="ECO:0000313" key="1">
    <source>
        <dbReference type="EMBL" id="PVE42684.1"/>
    </source>
</evidence>
<gene>
    <name evidence="1" type="ORF">H663_011225</name>
</gene>
<dbReference type="InterPro" id="IPR021317">
    <property type="entry name" value="DUF2917"/>
</dbReference>
<keyword evidence="2" id="KW-1185">Reference proteome</keyword>